<sequence length="259" mass="28868">MLLEFTDITSDPAWAGSSWKVVSGDELAKLVARVALGQSRYALHVLEQIGFVSPKAAASTLTGAIKLLTAPDPKKPYQRDGWIFQVLSWIAAHLQDRSALIREPHMYHAHKGFDGIHVKVDADTKRVMFVVVCEEKATENPRKTVREKVWPEFEGLEKAERDHQLLSEVIAVLRTDPEVDVDQAIEEIVWKDARSYRVAVTVGDTDDPADTFDGYPGVVAGEIVRRRAEVLPLKELRAWMADIANKAIAHAKELTAPNV</sequence>
<accession>A0A838B4W0</accession>
<evidence type="ECO:0000313" key="2">
    <source>
        <dbReference type="Proteomes" id="UP000558284"/>
    </source>
</evidence>
<dbReference type="RefSeq" id="WP_181057883.1">
    <property type="nucleotide sequence ID" value="NZ_JACDTY010000005.1"/>
</dbReference>
<keyword evidence="2" id="KW-1185">Reference proteome</keyword>
<reference evidence="1 2" key="1">
    <citation type="submission" date="2020-07" db="EMBL/GenBank/DDBJ databases">
        <title>Definition of the novel symbiovar canariense within Mesorhizobium novociceri, a new species of genus Mesorhizobium nodulating Cicer canariense in the Caldera de Taburiente National Park (La Palma, Canary Islands).</title>
        <authorList>
            <person name="Leon-Barrios M."/>
            <person name="Perez-Yepez J."/>
            <person name="Flores-Felix J.D."/>
            <person name="Ramirez-Baena M.H."/>
            <person name="Pulido-Suarez L."/>
            <person name="Igual J.M."/>
            <person name="Velazquez E."/>
            <person name="Peix A."/>
        </authorList>
    </citation>
    <scope>NUCLEOTIDE SEQUENCE [LARGE SCALE GENOMIC DNA]</scope>
    <source>
        <strain evidence="1 2">CCANP35</strain>
    </source>
</reference>
<name>A0A838B4W0_9HYPH</name>
<evidence type="ECO:0000313" key="1">
    <source>
        <dbReference type="EMBL" id="MBA1141127.1"/>
    </source>
</evidence>
<dbReference type="EMBL" id="JACDTY010000005">
    <property type="protein sequence ID" value="MBA1141127.1"/>
    <property type="molecule type" value="Genomic_DNA"/>
</dbReference>
<proteinExistence type="predicted"/>
<evidence type="ECO:0008006" key="3">
    <source>
        <dbReference type="Google" id="ProtNLM"/>
    </source>
</evidence>
<dbReference type="AlphaFoldDB" id="A0A838B4W0"/>
<organism evidence="1 2">
    <name type="scientific">Mesorhizobium neociceri</name>
    <dbReference type="NCBI Taxonomy" id="1307853"/>
    <lineage>
        <taxon>Bacteria</taxon>
        <taxon>Pseudomonadati</taxon>
        <taxon>Pseudomonadota</taxon>
        <taxon>Alphaproteobacteria</taxon>
        <taxon>Hyphomicrobiales</taxon>
        <taxon>Phyllobacteriaceae</taxon>
        <taxon>Mesorhizobium</taxon>
    </lineage>
</organism>
<comment type="caution">
    <text evidence="1">The sequence shown here is derived from an EMBL/GenBank/DDBJ whole genome shotgun (WGS) entry which is preliminary data.</text>
</comment>
<protein>
    <recommendedName>
        <fullName evidence="3">DUF1837 domain-containing protein</fullName>
    </recommendedName>
</protein>
<dbReference type="Proteomes" id="UP000558284">
    <property type="component" value="Unassembled WGS sequence"/>
</dbReference>
<gene>
    <name evidence="1" type="ORF">H0241_12785</name>
</gene>